<proteinExistence type="inferred from homology"/>
<feature type="domain" description="Bacterial sugar transferase" evidence="3">
    <location>
        <begin position="2"/>
        <end position="194"/>
    </location>
</feature>
<dbReference type="OrthoDB" id="9808602at2"/>
<dbReference type="Pfam" id="PF02397">
    <property type="entry name" value="Bac_transf"/>
    <property type="match status" value="1"/>
</dbReference>
<keyword evidence="2" id="KW-1133">Transmembrane helix</keyword>
<dbReference type="AlphaFoldDB" id="A0A368MXK9"/>
<comment type="caution">
    <text evidence="4">The sequence shown here is derived from an EMBL/GenBank/DDBJ whole genome shotgun (WGS) entry which is preliminary data.</text>
</comment>
<feature type="transmembrane region" description="Helical" evidence="2">
    <location>
        <begin position="7"/>
        <end position="30"/>
    </location>
</feature>
<evidence type="ECO:0000256" key="2">
    <source>
        <dbReference type="SAM" id="Phobius"/>
    </source>
</evidence>
<gene>
    <name evidence="4" type="ORF">DQ356_05935</name>
</gene>
<keyword evidence="4" id="KW-0808">Transferase</keyword>
<dbReference type="EMBL" id="QPIE01000004">
    <property type="protein sequence ID" value="RCU42977.1"/>
    <property type="molecule type" value="Genomic_DNA"/>
</dbReference>
<evidence type="ECO:0000259" key="3">
    <source>
        <dbReference type="Pfam" id="PF02397"/>
    </source>
</evidence>
<sequence>MKRIFDIFFSALGILLFSPLFIIIGIFVLFDSKGGMLFSQERIGKNGSVFKVLKFRTMHPNSFDKGALTIGNKDPRVTSVGYYLRNYKLDELPQLFNVLMGDMSFVGPRPEVEKYTRLYNDEQKRVLSVKPGITDYASIKFRNESEILAKSNDPEEAYIQEIMPEKLRLNMKYIDNQSVFNDIAIIFNTFYVLIKDRL</sequence>
<dbReference type="GO" id="GO:0016780">
    <property type="term" value="F:phosphotransferase activity, for other substituted phosphate groups"/>
    <property type="evidence" value="ECO:0007669"/>
    <property type="project" value="TreeGrafter"/>
</dbReference>
<evidence type="ECO:0000313" key="4">
    <source>
        <dbReference type="EMBL" id="RCU42977.1"/>
    </source>
</evidence>
<protein>
    <submittedName>
        <fullName evidence="4">Sugar transferase</fullName>
    </submittedName>
</protein>
<dbReference type="PANTHER" id="PTHR30576">
    <property type="entry name" value="COLANIC BIOSYNTHESIS UDP-GLUCOSE LIPID CARRIER TRANSFERASE"/>
    <property type="match status" value="1"/>
</dbReference>
<dbReference type="InterPro" id="IPR003362">
    <property type="entry name" value="Bact_transf"/>
</dbReference>
<keyword evidence="2" id="KW-0472">Membrane</keyword>
<dbReference type="PANTHER" id="PTHR30576:SF20">
    <property type="entry name" value="QUINOVOSAMINEPHOSPHOTRANSFERAE-RELATED"/>
    <property type="match status" value="1"/>
</dbReference>
<keyword evidence="2" id="KW-0812">Transmembrane</keyword>
<organism evidence="4 5">
    <name type="scientific">Chryseobacterium lacus</name>
    <dbReference type="NCBI Taxonomy" id="2058346"/>
    <lineage>
        <taxon>Bacteria</taxon>
        <taxon>Pseudomonadati</taxon>
        <taxon>Bacteroidota</taxon>
        <taxon>Flavobacteriia</taxon>
        <taxon>Flavobacteriales</taxon>
        <taxon>Weeksellaceae</taxon>
        <taxon>Chryseobacterium group</taxon>
        <taxon>Chryseobacterium</taxon>
    </lineage>
</organism>
<name>A0A368MXK9_9FLAO</name>
<dbReference type="RefSeq" id="WP_114303563.1">
    <property type="nucleotide sequence ID" value="NZ_QPIE01000004.1"/>
</dbReference>
<reference evidence="4 5" key="1">
    <citation type="submission" date="2018-07" db="EMBL/GenBank/DDBJ databases">
        <title>Chryseobacterium lacus sp. nov., isolated from lake water.</title>
        <authorList>
            <person name="Li C.-M."/>
        </authorList>
    </citation>
    <scope>NUCLEOTIDE SEQUENCE [LARGE SCALE GENOMIC DNA]</scope>
    <source>
        <strain evidence="4 5">YLOS41</strain>
    </source>
</reference>
<comment type="similarity">
    <text evidence="1">Belongs to the bacterial sugar transferase family.</text>
</comment>
<keyword evidence="5" id="KW-1185">Reference proteome</keyword>
<accession>A0A368MXK9</accession>
<evidence type="ECO:0000313" key="5">
    <source>
        <dbReference type="Proteomes" id="UP000252172"/>
    </source>
</evidence>
<evidence type="ECO:0000256" key="1">
    <source>
        <dbReference type="ARBA" id="ARBA00006464"/>
    </source>
</evidence>
<dbReference type="Proteomes" id="UP000252172">
    <property type="component" value="Unassembled WGS sequence"/>
</dbReference>